<reference evidence="2 3" key="1">
    <citation type="submission" date="2018-01" db="EMBL/GenBank/DDBJ databases">
        <title>Draft genome sequence of Nonomuraea sp. KC333.</title>
        <authorList>
            <person name="Sahin N."/>
            <person name="Saygin H."/>
            <person name="Ay H."/>
        </authorList>
    </citation>
    <scope>NUCLEOTIDE SEQUENCE [LARGE SCALE GENOMIC DNA]</scope>
    <source>
        <strain evidence="2 3">KC333</strain>
    </source>
</reference>
<dbReference type="EMBL" id="POUD01000060">
    <property type="protein sequence ID" value="PZG17902.1"/>
    <property type="molecule type" value="Genomic_DNA"/>
</dbReference>
<evidence type="ECO:0000313" key="2">
    <source>
        <dbReference type="EMBL" id="PZG17902.1"/>
    </source>
</evidence>
<comment type="caution">
    <text evidence="2">The sequence shown here is derived from an EMBL/GenBank/DDBJ whole genome shotgun (WGS) entry which is preliminary data.</text>
</comment>
<feature type="region of interest" description="Disordered" evidence="1">
    <location>
        <begin position="1"/>
        <end position="86"/>
    </location>
</feature>
<sequence length="86" mass="8425">MEVSAEAGRSVGGRHAGGGHGGTCGHGLTMLGSDVGPDDGVGAGDCVAPVGDGPAVSVEVGEAPSEGDEEANGRSVDTRSFYHRDM</sequence>
<accession>A0A2W2E1S2</accession>
<feature type="compositionally biased region" description="Low complexity" evidence="1">
    <location>
        <begin position="34"/>
        <end position="53"/>
    </location>
</feature>
<proteinExistence type="predicted"/>
<gene>
    <name evidence="2" type="ORF">C1J01_16705</name>
</gene>
<protein>
    <submittedName>
        <fullName evidence="2">Uncharacterized protein</fullName>
    </submittedName>
</protein>
<organism evidence="2 3">
    <name type="scientific">Nonomuraea aridisoli</name>
    <dbReference type="NCBI Taxonomy" id="2070368"/>
    <lineage>
        <taxon>Bacteria</taxon>
        <taxon>Bacillati</taxon>
        <taxon>Actinomycetota</taxon>
        <taxon>Actinomycetes</taxon>
        <taxon>Streptosporangiales</taxon>
        <taxon>Streptosporangiaceae</taxon>
        <taxon>Nonomuraea</taxon>
    </lineage>
</organism>
<evidence type="ECO:0000313" key="3">
    <source>
        <dbReference type="Proteomes" id="UP000249304"/>
    </source>
</evidence>
<keyword evidence="3" id="KW-1185">Reference proteome</keyword>
<dbReference type="Proteomes" id="UP000249304">
    <property type="component" value="Unassembled WGS sequence"/>
</dbReference>
<name>A0A2W2E1S2_9ACTN</name>
<evidence type="ECO:0000256" key="1">
    <source>
        <dbReference type="SAM" id="MobiDB-lite"/>
    </source>
</evidence>
<dbReference type="AlphaFoldDB" id="A0A2W2E1S2"/>
<feature type="compositionally biased region" description="Basic and acidic residues" evidence="1">
    <location>
        <begin position="76"/>
        <end position="86"/>
    </location>
</feature>
<feature type="compositionally biased region" description="Gly residues" evidence="1">
    <location>
        <begin position="10"/>
        <end position="25"/>
    </location>
</feature>